<dbReference type="Proteomes" id="UP000541810">
    <property type="component" value="Unassembled WGS sequence"/>
</dbReference>
<dbReference type="EMBL" id="JACHGY010000001">
    <property type="protein sequence ID" value="MBB6429112.1"/>
    <property type="molecule type" value="Genomic_DNA"/>
</dbReference>
<dbReference type="SMART" id="SM00354">
    <property type="entry name" value="HTH_LACI"/>
    <property type="match status" value="1"/>
</dbReference>
<dbReference type="Gene3D" id="1.10.260.40">
    <property type="entry name" value="lambda repressor-like DNA-binding domains"/>
    <property type="match status" value="1"/>
</dbReference>
<dbReference type="InterPro" id="IPR000843">
    <property type="entry name" value="HTH_LacI"/>
</dbReference>
<dbReference type="AlphaFoldDB" id="A0A7X0H4Z0"/>
<dbReference type="SUPFAM" id="SSF53822">
    <property type="entry name" value="Periplasmic binding protein-like I"/>
    <property type="match status" value="1"/>
</dbReference>
<dbReference type="SUPFAM" id="SSF47413">
    <property type="entry name" value="lambda repressor-like DNA-binding domains"/>
    <property type="match status" value="1"/>
</dbReference>
<dbReference type="PANTHER" id="PTHR30146:SF109">
    <property type="entry name" value="HTH-TYPE TRANSCRIPTIONAL REGULATOR GALS"/>
    <property type="match status" value="1"/>
</dbReference>
<keyword evidence="3" id="KW-0804">Transcription</keyword>
<evidence type="ECO:0000256" key="2">
    <source>
        <dbReference type="ARBA" id="ARBA00023125"/>
    </source>
</evidence>
<name>A0A7X0H4Z0_9BACT</name>
<feature type="domain" description="HTH lacI-type" evidence="4">
    <location>
        <begin position="4"/>
        <end position="62"/>
    </location>
</feature>
<dbReference type="PROSITE" id="PS50932">
    <property type="entry name" value="HTH_LACI_2"/>
    <property type="match status" value="1"/>
</dbReference>
<dbReference type="InterPro" id="IPR028082">
    <property type="entry name" value="Peripla_BP_I"/>
</dbReference>
<dbReference type="Gene3D" id="3.40.50.2300">
    <property type="match status" value="2"/>
</dbReference>
<evidence type="ECO:0000256" key="1">
    <source>
        <dbReference type="ARBA" id="ARBA00023015"/>
    </source>
</evidence>
<keyword evidence="1" id="KW-0805">Transcription regulation</keyword>
<evidence type="ECO:0000256" key="3">
    <source>
        <dbReference type="ARBA" id="ARBA00023163"/>
    </source>
</evidence>
<keyword evidence="2" id="KW-0238">DNA-binding</keyword>
<protein>
    <submittedName>
        <fullName evidence="5">LacI family transcriptional regulator</fullName>
    </submittedName>
</protein>
<dbReference type="Pfam" id="PF13377">
    <property type="entry name" value="Peripla_BP_3"/>
    <property type="match status" value="1"/>
</dbReference>
<proteinExistence type="predicted"/>
<evidence type="ECO:0000259" key="4">
    <source>
        <dbReference type="PROSITE" id="PS50932"/>
    </source>
</evidence>
<dbReference type="CDD" id="cd06267">
    <property type="entry name" value="PBP1_LacI_sugar_binding-like"/>
    <property type="match status" value="1"/>
</dbReference>
<dbReference type="GO" id="GO:0000976">
    <property type="term" value="F:transcription cis-regulatory region binding"/>
    <property type="evidence" value="ECO:0007669"/>
    <property type="project" value="TreeGrafter"/>
</dbReference>
<keyword evidence="6" id="KW-1185">Reference proteome</keyword>
<dbReference type="CDD" id="cd01392">
    <property type="entry name" value="HTH_LacI"/>
    <property type="match status" value="1"/>
</dbReference>
<evidence type="ECO:0000313" key="5">
    <source>
        <dbReference type="EMBL" id="MBB6429112.1"/>
    </source>
</evidence>
<dbReference type="PANTHER" id="PTHR30146">
    <property type="entry name" value="LACI-RELATED TRANSCRIPTIONAL REPRESSOR"/>
    <property type="match status" value="1"/>
</dbReference>
<gene>
    <name evidence="5" type="ORF">HNQ40_000918</name>
</gene>
<evidence type="ECO:0000313" key="6">
    <source>
        <dbReference type="Proteomes" id="UP000541810"/>
    </source>
</evidence>
<dbReference type="InterPro" id="IPR010982">
    <property type="entry name" value="Lambda_DNA-bd_dom_sf"/>
</dbReference>
<dbReference type="Pfam" id="PF00356">
    <property type="entry name" value="LacI"/>
    <property type="match status" value="1"/>
</dbReference>
<sequence>MTRTTIDQIAKQAGVSAGTVSRILNGKNKENRPAIAARSARIRQLAAELGYRPNAAARSMSRGRFGVMTFVTCGEMGFDWFSRRLLWGVHRQLEDQGESLVVSELDADKFSDPEFVPRLFQESATDGIVLNHDPKLDDQVVGFFMSQPVPGVLVNRKSDTNSIYPDEIGGARAATNHLLQQGRKHIGYFRLTCDDGNESHYSVSDRYQGYLDAMRDAGLPSNRCVLGDQRFRQGQDINGVDQAEAYLNLYPDVNGVVCYELADAVALYAAAMRKNLSIPDEFRIIVFADSLAYTTVNLPIDTILIPFDAVGMAAVEMVRAIGDESSMHPPSKSIAYQQLFDAKTRHVESI</sequence>
<organism evidence="5 6">
    <name type="scientific">Algisphaera agarilytica</name>
    <dbReference type="NCBI Taxonomy" id="1385975"/>
    <lineage>
        <taxon>Bacteria</taxon>
        <taxon>Pseudomonadati</taxon>
        <taxon>Planctomycetota</taxon>
        <taxon>Phycisphaerae</taxon>
        <taxon>Phycisphaerales</taxon>
        <taxon>Phycisphaeraceae</taxon>
        <taxon>Algisphaera</taxon>
    </lineage>
</organism>
<dbReference type="GO" id="GO:0003700">
    <property type="term" value="F:DNA-binding transcription factor activity"/>
    <property type="evidence" value="ECO:0007669"/>
    <property type="project" value="TreeGrafter"/>
</dbReference>
<comment type="caution">
    <text evidence="5">The sequence shown here is derived from an EMBL/GenBank/DDBJ whole genome shotgun (WGS) entry which is preliminary data.</text>
</comment>
<accession>A0A7X0H4Z0</accession>
<dbReference type="InterPro" id="IPR046335">
    <property type="entry name" value="LacI/GalR-like_sensor"/>
</dbReference>
<reference evidence="5 6" key="1">
    <citation type="submission" date="2020-08" db="EMBL/GenBank/DDBJ databases">
        <title>Genomic Encyclopedia of Type Strains, Phase IV (KMG-IV): sequencing the most valuable type-strain genomes for metagenomic binning, comparative biology and taxonomic classification.</title>
        <authorList>
            <person name="Goeker M."/>
        </authorList>
    </citation>
    <scope>NUCLEOTIDE SEQUENCE [LARGE SCALE GENOMIC DNA]</scope>
    <source>
        <strain evidence="5 6">DSM 103725</strain>
    </source>
</reference>
<dbReference type="RefSeq" id="WP_184676709.1">
    <property type="nucleotide sequence ID" value="NZ_JACHGY010000001.1"/>
</dbReference>